<keyword evidence="2" id="KW-1185">Reference proteome</keyword>
<dbReference type="Proteomes" id="UP000199110">
    <property type="component" value="Unassembled WGS sequence"/>
</dbReference>
<dbReference type="OrthoDB" id="7862857at2"/>
<organism evidence="1 2">
    <name type="scientific">Jannaschia pohangensis</name>
    <dbReference type="NCBI Taxonomy" id="390807"/>
    <lineage>
        <taxon>Bacteria</taxon>
        <taxon>Pseudomonadati</taxon>
        <taxon>Pseudomonadota</taxon>
        <taxon>Alphaproteobacteria</taxon>
        <taxon>Rhodobacterales</taxon>
        <taxon>Roseobacteraceae</taxon>
        <taxon>Jannaschia</taxon>
    </lineage>
</organism>
<reference evidence="1 2" key="1">
    <citation type="submission" date="2016-10" db="EMBL/GenBank/DDBJ databases">
        <authorList>
            <person name="de Groot N.N."/>
        </authorList>
    </citation>
    <scope>NUCLEOTIDE SEQUENCE [LARGE SCALE GENOMIC DNA]</scope>
    <source>
        <strain evidence="1 2">DSM 19073</strain>
    </source>
</reference>
<evidence type="ECO:0000313" key="2">
    <source>
        <dbReference type="Proteomes" id="UP000199110"/>
    </source>
</evidence>
<dbReference type="STRING" id="390807.SAMN04488095_3133"/>
<sequence length="99" mass="10870">MIRPIFLVLFCAACGADLPPIEGTISDRARSQPFPTLVPLDPILAETARPSRAALAEAELRGRATRLTRQSIGRPITGDLAERGRRLRDRAARLRAIQI</sequence>
<proteinExistence type="predicted"/>
<dbReference type="EMBL" id="FORA01000004">
    <property type="protein sequence ID" value="SFJ57365.1"/>
    <property type="molecule type" value="Genomic_DNA"/>
</dbReference>
<evidence type="ECO:0000313" key="1">
    <source>
        <dbReference type="EMBL" id="SFJ57365.1"/>
    </source>
</evidence>
<gene>
    <name evidence="1" type="ORF">SAMN04488095_3133</name>
</gene>
<accession>A0A1I3SF54</accession>
<name>A0A1I3SF54_9RHOB</name>
<protein>
    <submittedName>
        <fullName evidence="1">Uncharacterized protein</fullName>
    </submittedName>
</protein>
<dbReference type="RefSeq" id="WP_092782906.1">
    <property type="nucleotide sequence ID" value="NZ_FORA01000004.1"/>
</dbReference>
<dbReference type="AlphaFoldDB" id="A0A1I3SF54"/>